<dbReference type="Proteomes" id="UP001060170">
    <property type="component" value="Chromosome 12"/>
</dbReference>
<reference evidence="2" key="1">
    <citation type="journal article" date="2018" name="BMC Genomics">
        <title>Genomic insights into host adaptation between the wheat stripe rust pathogen (Puccinia striiformis f. sp. tritici) and the barley stripe rust pathogen (Puccinia striiformis f. sp. hordei).</title>
        <authorList>
            <person name="Xia C."/>
            <person name="Wang M."/>
            <person name="Yin C."/>
            <person name="Cornejo O.E."/>
            <person name="Hulbert S.H."/>
            <person name="Chen X."/>
        </authorList>
    </citation>
    <scope>NUCLEOTIDE SEQUENCE [LARGE SCALE GENOMIC DNA]</scope>
    <source>
        <strain evidence="2">93-210</strain>
    </source>
</reference>
<name>A0ACC0E130_9BASI</name>
<comment type="caution">
    <text evidence="1">The sequence shown here is derived from an EMBL/GenBank/DDBJ whole genome shotgun (WGS) entry which is preliminary data.</text>
</comment>
<proteinExistence type="predicted"/>
<evidence type="ECO:0000313" key="1">
    <source>
        <dbReference type="EMBL" id="KAI7942134.1"/>
    </source>
</evidence>
<accession>A0ACC0E130</accession>
<gene>
    <name evidence="1" type="ORF">MJO28_012161</name>
</gene>
<sequence length="87" mass="9534">MYGYVHNLNLAADLGSGSANYVINLIQAVKCEKEVINGVKSVSDFSGQPREGNGQQENQPTNNNNPKIQQSTKGHRYRKFLQSPLGA</sequence>
<organism evidence="1 2">
    <name type="scientific">Puccinia striiformis f. sp. tritici</name>
    <dbReference type="NCBI Taxonomy" id="168172"/>
    <lineage>
        <taxon>Eukaryota</taxon>
        <taxon>Fungi</taxon>
        <taxon>Dikarya</taxon>
        <taxon>Basidiomycota</taxon>
        <taxon>Pucciniomycotina</taxon>
        <taxon>Pucciniomycetes</taxon>
        <taxon>Pucciniales</taxon>
        <taxon>Pucciniaceae</taxon>
        <taxon>Puccinia</taxon>
    </lineage>
</organism>
<keyword evidence="2" id="KW-1185">Reference proteome</keyword>
<dbReference type="EMBL" id="CM045876">
    <property type="protein sequence ID" value="KAI7942134.1"/>
    <property type="molecule type" value="Genomic_DNA"/>
</dbReference>
<protein>
    <submittedName>
        <fullName evidence="1">Uncharacterized protein</fullName>
    </submittedName>
</protein>
<evidence type="ECO:0000313" key="2">
    <source>
        <dbReference type="Proteomes" id="UP001060170"/>
    </source>
</evidence>
<reference evidence="2" key="2">
    <citation type="journal article" date="2018" name="Mol. Plant Microbe Interact.">
        <title>Genome sequence resources for the wheat stripe rust pathogen (Puccinia striiformis f. sp. tritici) and the barley stripe rust pathogen (Puccinia striiformis f. sp. hordei).</title>
        <authorList>
            <person name="Xia C."/>
            <person name="Wang M."/>
            <person name="Yin C."/>
            <person name="Cornejo O.E."/>
            <person name="Hulbert S.H."/>
            <person name="Chen X."/>
        </authorList>
    </citation>
    <scope>NUCLEOTIDE SEQUENCE [LARGE SCALE GENOMIC DNA]</scope>
    <source>
        <strain evidence="2">93-210</strain>
    </source>
</reference>
<reference evidence="1 2" key="3">
    <citation type="journal article" date="2022" name="Microbiol. Spectr.">
        <title>Folding features and dynamics of 3D genome architecture in plant fungal pathogens.</title>
        <authorList>
            <person name="Xia C."/>
        </authorList>
    </citation>
    <scope>NUCLEOTIDE SEQUENCE [LARGE SCALE GENOMIC DNA]</scope>
    <source>
        <strain evidence="1 2">93-210</strain>
    </source>
</reference>